<dbReference type="OrthoDB" id="2914911at2"/>
<reference evidence="1 2" key="1">
    <citation type="submission" date="2016-11" db="EMBL/GenBank/DDBJ databases">
        <authorList>
            <person name="Jaros S."/>
            <person name="Januszkiewicz K."/>
            <person name="Wedrychowicz H."/>
        </authorList>
    </citation>
    <scope>NUCLEOTIDE SEQUENCE [LARGE SCALE GENOMIC DNA]</scope>
    <source>
        <strain evidence="1 2">DSM 19022</strain>
    </source>
</reference>
<dbReference type="STRING" id="1122184.SAMN02745176_00382"/>
<protein>
    <submittedName>
        <fullName evidence="1">AAA domain-containing protein</fullName>
    </submittedName>
</protein>
<proteinExistence type="predicted"/>
<gene>
    <name evidence="1" type="ORF">SAMN02745176_00382</name>
</gene>
<evidence type="ECO:0000313" key="2">
    <source>
        <dbReference type="Proteomes" id="UP000184442"/>
    </source>
</evidence>
<dbReference type="EMBL" id="FQZS01000003">
    <property type="protein sequence ID" value="SHI46235.1"/>
    <property type="molecule type" value="Genomic_DNA"/>
</dbReference>
<dbReference type="AlphaFoldDB" id="A0A1M6BBZ1"/>
<dbReference type="PANTHER" id="PTHR37807">
    <property type="entry name" value="OS07G0160300 PROTEIN"/>
    <property type="match status" value="1"/>
</dbReference>
<name>A0A1M6BBZ1_9FIRM</name>
<dbReference type="InterPro" id="IPR027417">
    <property type="entry name" value="P-loop_NTPase"/>
</dbReference>
<evidence type="ECO:0000313" key="1">
    <source>
        <dbReference type="EMBL" id="SHI46235.1"/>
    </source>
</evidence>
<sequence>MSKVIIFRGKAATGKTFVTNYLSKKLNIAVIRKDDIYDSLSMYNLEHSINNSATYDIIAKIIQTNIDIGSDVIVDISLAHNPYYEQFLSKIDFKNSKVYQFLCICSDKEEWCKRIEKRLANPLPNQLFKSAKEADEYYNKLNIEPLEKEIVIDSIDDISVILERIYDVLKF</sequence>
<accession>A0A1M6BBZ1</accession>
<dbReference type="Gene3D" id="3.40.50.300">
    <property type="entry name" value="P-loop containing nucleotide triphosphate hydrolases"/>
    <property type="match status" value="1"/>
</dbReference>
<dbReference type="SUPFAM" id="SSF52540">
    <property type="entry name" value="P-loop containing nucleoside triphosphate hydrolases"/>
    <property type="match status" value="1"/>
</dbReference>
<keyword evidence="2" id="KW-1185">Reference proteome</keyword>
<dbReference type="RefSeq" id="WP_073023911.1">
    <property type="nucleotide sequence ID" value="NZ_FQZS01000003.1"/>
</dbReference>
<dbReference type="Proteomes" id="UP000184442">
    <property type="component" value="Unassembled WGS sequence"/>
</dbReference>
<organism evidence="1 2">
    <name type="scientific">Lutispora thermophila DSM 19022</name>
    <dbReference type="NCBI Taxonomy" id="1122184"/>
    <lineage>
        <taxon>Bacteria</taxon>
        <taxon>Bacillati</taxon>
        <taxon>Bacillota</taxon>
        <taxon>Clostridia</taxon>
        <taxon>Lutisporales</taxon>
        <taxon>Lutisporaceae</taxon>
        <taxon>Lutispora</taxon>
    </lineage>
</organism>
<dbReference type="Pfam" id="PF13671">
    <property type="entry name" value="AAA_33"/>
    <property type="match status" value="1"/>
</dbReference>
<dbReference type="PANTHER" id="PTHR37807:SF3">
    <property type="entry name" value="OS07G0160300 PROTEIN"/>
    <property type="match status" value="1"/>
</dbReference>